<gene>
    <name evidence="8" type="ORF">QTG54_012436</name>
</gene>
<name>A0AAD9D7G1_9STRA</name>
<comment type="similarity">
    <text evidence="1">Belongs to the DNA mismatch repair MutS family.</text>
</comment>
<dbReference type="InterPro" id="IPR045076">
    <property type="entry name" value="MutS"/>
</dbReference>
<keyword evidence="8" id="KW-0540">Nuclease</keyword>
<keyword evidence="5" id="KW-0175">Coiled coil</keyword>
<feature type="region of interest" description="Disordered" evidence="6">
    <location>
        <begin position="861"/>
        <end position="901"/>
    </location>
</feature>
<dbReference type="GO" id="GO:0032301">
    <property type="term" value="C:MutSalpha complex"/>
    <property type="evidence" value="ECO:0007669"/>
    <property type="project" value="TreeGrafter"/>
</dbReference>
<dbReference type="Proteomes" id="UP001224775">
    <property type="component" value="Unassembled WGS sequence"/>
</dbReference>
<dbReference type="GO" id="GO:0030983">
    <property type="term" value="F:mismatched DNA binding"/>
    <property type="evidence" value="ECO:0007669"/>
    <property type="project" value="InterPro"/>
</dbReference>
<evidence type="ECO:0000256" key="1">
    <source>
        <dbReference type="ARBA" id="ARBA00006271"/>
    </source>
</evidence>
<evidence type="ECO:0000313" key="9">
    <source>
        <dbReference type="Proteomes" id="UP001224775"/>
    </source>
</evidence>
<dbReference type="EMBL" id="JATAAI010000027">
    <property type="protein sequence ID" value="KAK1736991.1"/>
    <property type="molecule type" value="Genomic_DNA"/>
</dbReference>
<dbReference type="Gene3D" id="3.40.50.300">
    <property type="entry name" value="P-loop containing nucleotide triphosphate hydrolases"/>
    <property type="match status" value="1"/>
</dbReference>
<evidence type="ECO:0000256" key="2">
    <source>
        <dbReference type="ARBA" id="ARBA00022741"/>
    </source>
</evidence>
<dbReference type="GO" id="GO:0005524">
    <property type="term" value="F:ATP binding"/>
    <property type="evidence" value="ECO:0007669"/>
    <property type="project" value="UniProtKB-KW"/>
</dbReference>
<comment type="caution">
    <text evidence="8">The sequence shown here is derived from an EMBL/GenBank/DDBJ whole genome shotgun (WGS) entry which is preliminary data.</text>
</comment>
<protein>
    <submittedName>
        <fullName evidence="8">Endonuclease MutS2 family protein</fullName>
        <ecNumber evidence="8">3.1.-.-</ecNumber>
    </submittedName>
</protein>
<dbReference type="SMART" id="SM00534">
    <property type="entry name" value="MUTSac"/>
    <property type="match status" value="1"/>
</dbReference>
<dbReference type="InterPro" id="IPR000432">
    <property type="entry name" value="DNA_mismatch_repair_MutS_C"/>
</dbReference>
<dbReference type="InterPro" id="IPR027417">
    <property type="entry name" value="P-loop_NTPase"/>
</dbReference>
<dbReference type="GO" id="GO:0016787">
    <property type="term" value="F:hydrolase activity"/>
    <property type="evidence" value="ECO:0007669"/>
    <property type="project" value="UniProtKB-KW"/>
</dbReference>
<accession>A0AAD9D7G1</accession>
<keyword evidence="9" id="KW-1185">Reference proteome</keyword>
<evidence type="ECO:0000313" key="8">
    <source>
        <dbReference type="EMBL" id="KAK1736991.1"/>
    </source>
</evidence>
<feature type="compositionally biased region" description="Basic and acidic residues" evidence="6">
    <location>
        <begin position="878"/>
        <end position="892"/>
    </location>
</feature>
<dbReference type="PANTHER" id="PTHR11361">
    <property type="entry name" value="DNA MISMATCH REPAIR PROTEIN MUTS FAMILY MEMBER"/>
    <property type="match status" value="1"/>
</dbReference>
<keyword evidence="8" id="KW-0255">Endonuclease</keyword>
<dbReference type="GO" id="GO:0004519">
    <property type="term" value="F:endonuclease activity"/>
    <property type="evidence" value="ECO:0007669"/>
    <property type="project" value="UniProtKB-KW"/>
</dbReference>
<keyword evidence="3" id="KW-0067">ATP-binding</keyword>
<dbReference type="SUPFAM" id="SSF52540">
    <property type="entry name" value="P-loop containing nucleoside triphosphate hydrolases"/>
    <property type="match status" value="1"/>
</dbReference>
<dbReference type="EC" id="3.1.-.-" evidence="8"/>
<organism evidence="8 9">
    <name type="scientific">Skeletonema marinoi</name>
    <dbReference type="NCBI Taxonomy" id="267567"/>
    <lineage>
        <taxon>Eukaryota</taxon>
        <taxon>Sar</taxon>
        <taxon>Stramenopiles</taxon>
        <taxon>Ochrophyta</taxon>
        <taxon>Bacillariophyta</taxon>
        <taxon>Coscinodiscophyceae</taxon>
        <taxon>Thalassiosirophycidae</taxon>
        <taxon>Thalassiosirales</taxon>
        <taxon>Skeletonemataceae</taxon>
        <taxon>Skeletonema</taxon>
        <taxon>Skeletonema marinoi-dohrnii complex</taxon>
    </lineage>
</organism>
<evidence type="ECO:0000256" key="3">
    <source>
        <dbReference type="ARBA" id="ARBA00022840"/>
    </source>
</evidence>
<sequence>MMRLLSVTARIAIGGGICLFLSTVADAFASPVSRRTIAVATPKAGSIKQRRTSLDDSISPLESKSIPANAYSALDLVPFLEYLKSYACTKRGSDSIAALIPTKPAPMKSSLFGANRASRRKRQFVASGHTNSESAKFDDHQALPVASSQRDAIEEYRLVNEAMNILNNCTNNPGKKDVLPPMFNLIDGDTESDEDEWIGLCMNSRVDAYQEIDLETILHAECLVKLLLDTYNWTSMDGVESSYPGLVSVVTEMSTCVEYLSKLYNTIANAVEITRPKASLNDGNLYMFQLANGAGGGRFPELDSLRDREDKLLIKIKGSKSADNDLNNHRQLATIREEISIIEQQTTNVLIASMIDAAPHVQRAQHSLARLDVIFARAAYACEWGGVIPEVGNESSINVQEFVHPVLALEKSARDVVPVDLFLPGQVLMISGPNAGGKTLSLKSFGLCAWFVKLGIPITVLRKPSEDSKVRVDFFDDIFVQIGDNQDLIAGESTLMARLNACSTIIQKMETTDVGGKLVLLDELGGGTDPYAGAALSTAILEKMCADNMCKIVATTHSPQLKALSLNDKRFQSASVLLESQEGDEKNHILDSSKMKPTFRLHYGFATESYPLGAASRCNPSLPDDVIRRAAELMSKGSDGDDTVEALRRHMVALEHERSSAKKLTEEAQSMFNEVAAYKRDMVCKLQSSESNLSRLEARLQNIYETLRNDETRDSYEVVGDGLSSLRLLRKAVKSEEELLSEKGLRRVLDAHSFYDDESVVIIAEGEWQWQNAVVRIHDNKDSSNNEETITVIPSLDLAFGAEDTSQTMISLSRKDVAVWDIPDADWGFQDEYAYSSTSYSTRTASSSNVLEKLKQVGATKPTKALNLPTKTSSFTSSRERKTAEKKSAAKEKKNKKGKKK</sequence>
<keyword evidence="8" id="KW-0378">Hydrolase</keyword>
<keyword evidence="4" id="KW-0238">DNA-binding</keyword>
<evidence type="ECO:0000256" key="4">
    <source>
        <dbReference type="ARBA" id="ARBA00023125"/>
    </source>
</evidence>
<reference evidence="8" key="1">
    <citation type="submission" date="2023-06" db="EMBL/GenBank/DDBJ databases">
        <title>Survivors Of The Sea: Transcriptome response of Skeletonema marinoi to long-term dormancy.</title>
        <authorList>
            <person name="Pinder M.I.M."/>
            <person name="Kourtchenko O."/>
            <person name="Robertson E.K."/>
            <person name="Larsson T."/>
            <person name="Maumus F."/>
            <person name="Osuna-Cruz C.M."/>
            <person name="Vancaester E."/>
            <person name="Stenow R."/>
            <person name="Vandepoele K."/>
            <person name="Ploug H."/>
            <person name="Bruchert V."/>
            <person name="Godhe A."/>
            <person name="Topel M."/>
        </authorList>
    </citation>
    <scope>NUCLEOTIDE SEQUENCE</scope>
    <source>
        <strain evidence="8">R05AC</strain>
    </source>
</reference>
<dbReference type="PANTHER" id="PTHR11361:SF148">
    <property type="entry name" value="DNA MISMATCH REPAIR PROTEIN MSH6"/>
    <property type="match status" value="1"/>
</dbReference>
<dbReference type="GO" id="GO:0006298">
    <property type="term" value="P:mismatch repair"/>
    <property type="evidence" value="ECO:0007669"/>
    <property type="project" value="InterPro"/>
</dbReference>
<dbReference type="AlphaFoldDB" id="A0AAD9D7G1"/>
<feature type="coiled-coil region" evidence="5">
    <location>
        <begin position="644"/>
        <end position="713"/>
    </location>
</feature>
<evidence type="ECO:0000256" key="6">
    <source>
        <dbReference type="SAM" id="MobiDB-lite"/>
    </source>
</evidence>
<evidence type="ECO:0000259" key="7">
    <source>
        <dbReference type="SMART" id="SM00534"/>
    </source>
</evidence>
<evidence type="ECO:0000256" key="5">
    <source>
        <dbReference type="SAM" id="Coils"/>
    </source>
</evidence>
<dbReference type="GO" id="GO:0140664">
    <property type="term" value="F:ATP-dependent DNA damage sensor activity"/>
    <property type="evidence" value="ECO:0007669"/>
    <property type="project" value="InterPro"/>
</dbReference>
<proteinExistence type="inferred from homology"/>
<feature type="domain" description="DNA mismatch repair proteins mutS family" evidence="7">
    <location>
        <begin position="425"/>
        <end position="635"/>
    </location>
</feature>
<keyword evidence="2" id="KW-0547">Nucleotide-binding</keyword>
<dbReference type="Pfam" id="PF00488">
    <property type="entry name" value="MutS_V"/>
    <property type="match status" value="1"/>
</dbReference>